<evidence type="ECO:0000259" key="1">
    <source>
        <dbReference type="Pfam" id="PF14301"/>
    </source>
</evidence>
<evidence type="ECO:0000313" key="2">
    <source>
        <dbReference type="EMBL" id="MBL0374044.1"/>
    </source>
</evidence>
<protein>
    <recommendedName>
        <fullName evidence="1">DUF4376 domain-containing protein</fullName>
    </recommendedName>
</protein>
<dbReference type="Proteomes" id="UP000633219">
    <property type="component" value="Unassembled WGS sequence"/>
</dbReference>
<dbReference type="Pfam" id="PF14301">
    <property type="entry name" value="DUF4376"/>
    <property type="match status" value="1"/>
</dbReference>
<comment type="caution">
    <text evidence="2">The sequence shown here is derived from an EMBL/GenBank/DDBJ whole genome shotgun (WGS) entry which is preliminary data.</text>
</comment>
<feature type="domain" description="DUF4376" evidence="1">
    <location>
        <begin position="102"/>
        <end position="193"/>
    </location>
</feature>
<reference evidence="2" key="1">
    <citation type="submission" date="2021-01" db="EMBL/GenBank/DDBJ databases">
        <title>Rhizobium sp. strain KVB221 16S ribosomal RNA gene Genome sequencing and assembly.</title>
        <authorList>
            <person name="Kang M."/>
        </authorList>
    </citation>
    <scope>NUCLEOTIDE SEQUENCE</scope>
    <source>
        <strain evidence="2">KVB221</strain>
    </source>
</reference>
<accession>A0A936YTE2</accession>
<gene>
    <name evidence="2" type="ORF">JJB09_18645</name>
</gene>
<keyword evidence="3" id="KW-1185">Reference proteome</keyword>
<proteinExistence type="predicted"/>
<dbReference type="RefSeq" id="WP_201661601.1">
    <property type="nucleotide sequence ID" value="NZ_JAEQNC010000010.1"/>
</dbReference>
<evidence type="ECO:0000313" key="3">
    <source>
        <dbReference type="Proteomes" id="UP000633219"/>
    </source>
</evidence>
<organism evidence="2 3">
    <name type="scientific">Rhizobium setariae</name>
    <dbReference type="NCBI Taxonomy" id="2801340"/>
    <lineage>
        <taxon>Bacteria</taxon>
        <taxon>Pseudomonadati</taxon>
        <taxon>Pseudomonadota</taxon>
        <taxon>Alphaproteobacteria</taxon>
        <taxon>Hyphomicrobiales</taxon>
        <taxon>Rhizobiaceae</taxon>
        <taxon>Rhizobium/Agrobacterium group</taxon>
        <taxon>Rhizobium</taxon>
    </lineage>
</organism>
<sequence length="214" mass="23963">MVSIFLKTDRTIPDGPTHNAGRILRTWDAAPPKLVQKGVFDEEGNSLPDIVTDVPLSDYLTEVLASDEDWIEGEWPDDEYMVDVATKEPHLGQPDRDAGQILRAIKVEHERRELAGKLFSGVHITGEDKMVRNLQSLASIAQLKIAQGDASTFTFKDGSDVVHEITWQAIFNIWLASTAYVTQLYTAKWALQTMEPIPADFADDRWWPSHTSGS</sequence>
<dbReference type="EMBL" id="JAEQNC010000010">
    <property type="protein sequence ID" value="MBL0374044.1"/>
    <property type="molecule type" value="Genomic_DNA"/>
</dbReference>
<name>A0A936YTE2_9HYPH</name>
<dbReference type="InterPro" id="IPR025484">
    <property type="entry name" value="DUF4376"/>
</dbReference>
<dbReference type="AlphaFoldDB" id="A0A936YTE2"/>